<feature type="domain" description="Transmembrane protein TMEM132 N-terminal" evidence="1">
    <location>
        <begin position="96"/>
        <end position="156"/>
    </location>
</feature>
<reference evidence="3 4" key="1">
    <citation type="submission" date="2023-09" db="EMBL/GenBank/DDBJ databases">
        <authorList>
            <person name="Wang M."/>
        </authorList>
    </citation>
    <scope>NUCLEOTIDE SEQUENCE [LARGE SCALE GENOMIC DNA]</scope>
    <source>
        <strain evidence="3">GT-2023</strain>
        <tissue evidence="3">Liver</tissue>
    </source>
</reference>
<dbReference type="Pfam" id="PF23481">
    <property type="entry name" value="Ig_TMEM132_2nd"/>
    <property type="match status" value="1"/>
</dbReference>
<evidence type="ECO:0000313" key="4">
    <source>
        <dbReference type="Proteomes" id="UP001558613"/>
    </source>
</evidence>
<protein>
    <submittedName>
        <fullName evidence="3">Uncharacterized protein</fullName>
    </submittedName>
</protein>
<name>A0ABR3MXZ6_9TELE</name>
<dbReference type="EMBL" id="JAYMGO010000008">
    <property type="protein sequence ID" value="KAL1269514.1"/>
    <property type="molecule type" value="Genomic_DNA"/>
</dbReference>
<feature type="domain" description="Transmembrane protein TMEM132 second Ig-like" evidence="2">
    <location>
        <begin position="175"/>
        <end position="227"/>
    </location>
</feature>
<accession>A0ABR3MXZ6</accession>
<dbReference type="Proteomes" id="UP001558613">
    <property type="component" value="Unassembled WGS sequence"/>
</dbReference>
<evidence type="ECO:0000259" key="1">
    <source>
        <dbReference type="Pfam" id="PF15705"/>
    </source>
</evidence>
<gene>
    <name evidence="3" type="ORF">QQF64_031803</name>
</gene>
<proteinExistence type="predicted"/>
<dbReference type="InterPro" id="IPR055422">
    <property type="entry name" value="Ig_TMEM132_2nd"/>
</dbReference>
<dbReference type="InterPro" id="IPR026307">
    <property type="entry name" value="TMEM132"/>
</dbReference>
<dbReference type="PANTHER" id="PTHR13388">
    <property type="entry name" value="DETONATOR, ISOFORM E"/>
    <property type="match status" value="1"/>
</dbReference>
<dbReference type="InterPro" id="IPR031435">
    <property type="entry name" value="TMEM132_N"/>
</dbReference>
<evidence type="ECO:0000259" key="2">
    <source>
        <dbReference type="Pfam" id="PF23481"/>
    </source>
</evidence>
<organism evidence="3 4">
    <name type="scientific">Cirrhinus molitorella</name>
    <name type="common">mud carp</name>
    <dbReference type="NCBI Taxonomy" id="172907"/>
    <lineage>
        <taxon>Eukaryota</taxon>
        <taxon>Metazoa</taxon>
        <taxon>Chordata</taxon>
        <taxon>Craniata</taxon>
        <taxon>Vertebrata</taxon>
        <taxon>Euteleostomi</taxon>
        <taxon>Actinopterygii</taxon>
        <taxon>Neopterygii</taxon>
        <taxon>Teleostei</taxon>
        <taxon>Ostariophysi</taxon>
        <taxon>Cypriniformes</taxon>
        <taxon>Cyprinidae</taxon>
        <taxon>Labeoninae</taxon>
        <taxon>Labeonini</taxon>
        <taxon>Cirrhinus</taxon>
    </lineage>
</organism>
<comment type="caution">
    <text evidence="3">The sequence shown here is derived from an EMBL/GenBank/DDBJ whole genome shotgun (WGS) entry which is preliminary data.</text>
</comment>
<dbReference type="PANTHER" id="PTHR13388:SF23">
    <property type="entry name" value="TRANSMEMBRANE PROTEIN 132C"/>
    <property type="match status" value="1"/>
</dbReference>
<sequence length="231" mass="26134">MMSMRETILNIGHDLNVSCVVCVLYEYGNQTLTPMDERLKSVEKRAALRRGGARPQVKISQIFSATIITAVTQELDSQKISDATKSPTPYPLFLPVTYQVWDADYFLLKEAGQDIMRNSSMQSHTQPLVVLQAGRLPVINASYGLLSTKREIPLDLVQSVQLFQTSSLVFTLNWKVQSFVLTRWVCSSSPKVRVLFYVAGRDWDRGEKDKGMKDELPCVTVYAFWQCSVIV</sequence>
<dbReference type="Pfam" id="PF15705">
    <property type="entry name" value="TMEM132_N"/>
    <property type="match status" value="1"/>
</dbReference>
<keyword evidence="4" id="KW-1185">Reference proteome</keyword>
<evidence type="ECO:0000313" key="3">
    <source>
        <dbReference type="EMBL" id="KAL1269514.1"/>
    </source>
</evidence>